<accession>A0ACB5RC15</accession>
<proteinExistence type="predicted"/>
<reference evidence="1" key="1">
    <citation type="journal article" date="2025" name="Int. J. Syst. Evol. Microbiol.">
        <title>Inconstantimicrobium mannanitabidum sp. nov., a novel member of the family Clostridiaceae isolated from anoxic soil under the treatment of reductive soil disinfestation.</title>
        <authorList>
            <person name="Ueki A."/>
            <person name="Tonouchi A."/>
            <person name="Honma S."/>
            <person name="Kaku N."/>
            <person name="Ueki K."/>
        </authorList>
    </citation>
    <scope>NUCLEOTIDE SEQUENCE</scope>
    <source>
        <strain evidence="1">TW13</strain>
    </source>
</reference>
<evidence type="ECO:0000313" key="1">
    <source>
        <dbReference type="EMBL" id="GKX66568.1"/>
    </source>
</evidence>
<name>A0ACB5RC15_9CLOT</name>
<dbReference type="Proteomes" id="UP001058074">
    <property type="component" value="Unassembled WGS sequence"/>
</dbReference>
<evidence type="ECO:0000313" key="2">
    <source>
        <dbReference type="Proteomes" id="UP001058074"/>
    </source>
</evidence>
<comment type="caution">
    <text evidence="1">The sequence shown here is derived from an EMBL/GenBank/DDBJ whole genome shotgun (WGS) entry which is preliminary data.</text>
</comment>
<protein>
    <submittedName>
        <fullName evidence="1">Uncharacterized protein</fullName>
    </submittedName>
</protein>
<keyword evidence="2" id="KW-1185">Reference proteome</keyword>
<dbReference type="EMBL" id="BROD01000001">
    <property type="protein sequence ID" value="GKX66568.1"/>
    <property type="molecule type" value="Genomic_DNA"/>
</dbReference>
<sequence length="310" mass="36683">MDDLWERSICFYNIELQEIREIFKEYDRNFEILDFTPINIGCRNSNYKVDTNKGSFLLRICPINDTKYKKEQKISELFSEVLNVPKLLFVSGNNSKKRVCLIYDYIYGISLQSLVLKAGKFGERIINQVAKSAAFIHSYDFEKSEEFNDNYPPFLTWYELFLNNEWASARLGSDIKNRVKQLILDKQNELKLIDEYNSFIHADFRPANMIIDKDNDIWVVDWEFAGFGHSLADIGQFFRYSNCFEKSQILKFREVYNSFAKKSLPSNWYELSKLRDLVNPLQMLGGEEELPEKYKDLKKLVIETLNYFGY</sequence>
<gene>
    <name evidence="1" type="ORF">rsdtw13_18260</name>
</gene>
<organism evidence="1 2">
    <name type="scientific">Inconstantimicrobium mannanitabidum</name>
    <dbReference type="NCBI Taxonomy" id="1604901"/>
    <lineage>
        <taxon>Bacteria</taxon>
        <taxon>Bacillati</taxon>
        <taxon>Bacillota</taxon>
        <taxon>Clostridia</taxon>
        <taxon>Eubacteriales</taxon>
        <taxon>Clostridiaceae</taxon>
        <taxon>Inconstantimicrobium</taxon>
    </lineage>
</organism>